<proteinExistence type="predicted"/>
<name>A0A2S9YVW7_9BACT</name>
<organism evidence="1 2">
    <name type="scientific">Enhygromyxa salina</name>
    <dbReference type="NCBI Taxonomy" id="215803"/>
    <lineage>
        <taxon>Bacteria</taxon>
        <taxon>Pseudomonadati</taxon>
        <taxon>Myxococcota</taxon>
        <taxon>Polyangia</taxon>
        <taxon>Nannocystales</taxon>
        <taxon>Nannocystaceae</taxon>
        <taxon>Enhygromyxa</taxon>
    </lineage>
</organism>
<evidence type="ECO:0000313" key="2">
    <source>
        <dbReference type="Proteomes" id="UP000238823"/>
    </source>
</evidence>
<protein>
    <recommendedName>
        <fullName evidence="3">DUF3303 domain-containing protein</fullName>
    </recommendedName>
</protein>
<comment type="caution">
    <text evidence="1">The sequence shown here is derived from an EMBL/GenBank/DDBJ whole genome shotgun (WGS) entry which is preliminary data.</text>
</comment>
<sequence>MPQYMTVHRAPGLLKEQWAENAPSVHAAQHARFVQAYVNLGAGFIFTIYEADTQDKLIEQFEELGLPYDEIHEIQFSQSAAELEQMLRKMGKLSGAGKAD</sequence>
<dbReference type="Gene3D" id="3.30.70.3090">
    <property type="entry name" value="ORF SCO4226, nickel-binding ferredoxin-like monomer"/>
    <property type="match status" value="1"/>
</dbReference>
<evidence type="ECO:0008006" key="3">
    <source>
        <dbReference type="Google" id="ProtNLM"/>
    </source>
</evidence>
<dbReference type="EMBL" id="PVNL01000030">
    <property type="protein sequence ID" value="PRQ09192.1"/>
    <property type="molecule type" value="Genomic_DNA"/>
</dbReference>
<dbReference type="Pfam" id="PF14026">
    <property type="entry name" value="SCO4226-like"/>
    <property type="match status" value="1"/>
</dbReference>
<gene>
    <name evidence="1" type="ORF">ENSA7_11820</name>
</gene>
<dbReference type="OrthoDB" id="4729421at2"/>
<dbReference type="InterPro" id="IPR042557">
    <property type="entry name" value="SCO4226"/>
</dbReference>
<evidence type="ECO:0000313" key="1">
    <source>
        <dbReference type="EMBL" id="PRQ09192.1"/>
    </source>
</evidence>
<dbReference type="Proteomes" id="UP000238823">
    <property type="component" value="Unassembled WGS sequence"/>
</dbReference>
<dbReference type="AlphaFoldDB" id="A0A2S9YVW7"/>
<dbReference type="InterPro" id="IPR025336">
    <property type="entry name" value="SCO4226-like"/>
</dbReference>
<reference evidence="1 2" key="1">
    <citation type="submission" date="2018-03" db="EMBL/GenBank/DDBJ databases">
        <title>Draft Genome Sequences of the Obligatory Marine Myxobacteria Enhygromyxa salina SWB007.</title>
        <authorList>
            <person name="Poehlein A."/>
            <person name="Moghaddam J.A."/>
            <person name="Harms H."/>
            <person name="Alanjari M."/>
            <person name="Koenig G.M."/>
            <person name="Daniel R."/>
            <person name="Schaeberle T.F."/>
        </authorList>
    </citation>
    <scope>NUCLEOTIDE SEQUENCE [LARGE SCALE GENOMIC DNA]</scope>
    <source>
        <strain evidence="1 2">SWB007</strain>
    </source>
</reference>
<accession>A0A2S9YVW7</accession>